<name>A0A8H6SBA8_9AGAR</name>
<feature type="region of interest" description="Disordered" evidence="1">
    <location>
        <begin position="386"/>
        <end position="418"/>
    </location>
</feature>
<evidence type="ECO:0000313" key="2">
    <source>
        <dbReference type="EMBL" id="KAF7295586.1"/>
    </source>
</evidence>
<feature type="region of interest" description="Disordered" evidence="1">
    <location>
        <begin position="267"/>
        <end position="290"/>
    </location>
</feature>
<feature type="compositionally biased region" description="Polar residues" evidence="1">
    <location>
        <begin position="394"/>
        <end position="409"/>
    </location>
</feature>
<reference evidence="2" key="1">
    <citation type="submission" date="2020-05" db="EMBL/GenBank/DDBJ databases">
        <title>Mycena genomes resolve the evolution of fungal bioluminescence.</title>
        <authorList>
            <person name="Tsai I.J."/>
        </authorList>
    </citation>
    <scope>NUCLEOTIDE SEQUENCE</scope>
    <source>
        <strain evidence="2">171206Taipei</strain>
    </source>
</reference>
<evidence type="ECO:0000256" key="1">
    <source>
        <dbReference type="SAM" id="MobiDB-lite"/>
    </source>
</evidence>
<feature type="region of interest" description="Disordered" evidence="1">
    <location>
        <begin position="313"/>
        <end position="347"/>
    </location>
</feature>
<protein>
    <submittedName>
        <fullName evidence="2">Uncharacterized protein</fullName>
    </submittedName>
</protein>
<dbReference type="EMBL" id="JACAZF010000009">
    <property type="protein sequence ID" value="KAF7295586.1"/>
    <property type="molecule type" value="Genomic_DNA"/>
</dbReference>
<dbReference type="AlphaFoldDB" id="A0A8H6SBA8"/>
<feature type="region of interest" description="Disordered" evidence="1">
    <location>
        <begin position="219"/>
        <end position="252"/>
    </location>
</feature>
<accession>A0A8H6SBA8</accession>
<sequence length="633" mass="70087">MKFKGFTYIITGKLRVNASPSTHTHNYLLPFSMFPFQHHHEQLAQSSSEEPQLPAVLATHERQPTSRSIYSVPPGFAQPQNSLKRPAYFEADGHELERSTGDYKRHRAEVVPQPAYCPICLDRFENVSSRTEHIGNDFCKRRAIAYGRKFPSARELASMKRRFADDPLQQLAPFHDPIYGQASQPMASSSANTEVVAPVPLPRQQSRQVLHNGVPPLMRHQASQRAPTQSMPRPSSTRNVVPPQPQPSNTPRDIYADAVTRYFEGRQPQMTSNMGPPPPQNGFQPGNFSPPPAPDVLPLNIIRDALAEYLEKRQSQMPRSGHQSTMQAPSQNTFQGPLSQSHSRRQSVAQALAYINQPRPSQWEPQPNIGAQYPDNMTLAPTTQGLGRPPFAHNTLNSSALDPTPTRATSHLHGMRQTASHNDVLAETATNAPASPLKKSKSSNDIIERAAPASAPPLADYNSEVTYDPVPQQLVAEATLLPAPNEDGLPDDIESILANLDAQRRDALGITDNDPNAVPTVAQEQQAHALDSYFQGVLGNQQAMHIPANAPQFDWATMNTFDSGSAPEQTELWDWSAYHGGDGFNETWQPDGQLRMENPEMTHADGEASDWAYTIPWLQLYDMSMEPAPNAHH</sequence>
<dbReference type="Proteomes" id="UP000636479">
    <property type="component" value="Unassembled WGS sequence"/>
</dbReference>
<organism evidence="2 3">
    <name type="scientific">Mycena indigotica</name>
    <dbReference type="NCBI Taxonomy" id="2126181"/>
    <lineage>
        <taxon>Eukaryota</taxon>
        <taxon>Fungi</taxon>
        <taxon>Dikarya</taxon>
        <taxon>Basidiomycota</taxon>
        <taxon>Agaricomycotina</taxon>
        <taxon>Agaricomycetes</taxon>
        <taxon>Agaricomycetidae</taxon>
        <taxon>Agaricales</taxon>
        <taxon>Marasmiineae</taxon>
        <taxon>Mycenaceae</taxon>
        <taxon>Mycena</taxon>
    </lineage>
</organism>
<evidence type="ECO:0000313" key="3">
    <source>
        <dbReference type="Proteomes" id="UP000636479"/>
    </source>
</evidence>
<comment type="caution">
    <text evidence="2">The sequence shown here is derived from an EMBL/GenBank/DDBJ whole genome shotgun (WGS) entry which is preliminary data.</text>
</comment>
<keyword evidence="3" id="KW-1185">Reference proteome</keyword>
<feature type="compositionally biased region" description="Polar residues" evidence="1">
    <location>
        <begin position="221"/>
        <end position="239"/>
    </location>
</feature>
<gene>
    <name evidence="2" type="ORF">MIND_01098600</name>
</gene>
<proteinExistence type="predicted"/>
<dbReference type="RefSeq" id="XP_037216949.1">
    <property type="nucleotide sequence ID" value="XM_037367555.1"/>
</dbReference>
<dbReference type="GeneID" id="59350071"/>
<feature type="compositionally biased region" description="Polar residues" evidence="1">
    <location>
        <begin position="315"/>
        <end position="347"/>
    </location>
</feature>